<feature type="chain" id="PRO_5019036274" evidence="1">
    <location>
        <begin position="27"/>
        <end position="497"/>
    </location>
</feature>
<evidence type="ECO:0000313" key="3">
    <source>
        <dbReference type="Proteomes" id="UP000290815"/>
    </source>
</evidence>
<accession>A0A449AV25</accession>
<keyword evidence="3" id="KW-1185">Reference proteome</keyword>
<organism evidence="2 3">
    <name type="scientific">Mycoplasmopsis glycophila</name>
    <dbReference type="NCBI Taxonomy" id="171285"/>
    <lineage>
        <taxon>Bacteria</taxon>
        <taxon>Bacillati</taxon>
        <taxon>Mycoplasmatota</taxon>
        <taxon>Mycoplasmoidales</taxon>
        <taxon>Metamycoplasmataceae</taxon>
        <taxon>Mycoplasmopsis</taxon>
    </lineage>
</organism>
<protein>
    <submittedName>
        <fullName evidence="2">Uncharacterized protein</fullName>
    </submittedName>
</protein>
<feature type="signal peptide" evidence="1">
    <location>
        <begin position="1"/>
        <end position="26"/>
    </location>
</feature>
<dbReference type="EMBL" id="LR215024">
    <property type="protein sequence ID" value="VEU70338.1"/>
    <property type="molecule type" value="Genomic_DNA"/>
</dbReference>
<proteinExistence type="predicted"/>
<evidence type="ECO:0000256" key="1">
    <source>
        <dbReference type="SAM" id="SignalP"/>
    </source>
</evidence>
<gene>
    <name evidence="2" type="ORF">NCTC10194_00347</name>
</gene>
<reference evidence="2 3" key="1">
    <citation type="submission" date="2019-01" db="EMBL/GenBank/DDBJ databases">
        <authorList>
            <consortium name="Pathogen Informatics"/>
        </authorList>
    </citation>
    <scope>NUCLEOTIDE SEQUENCE [LARGE SCALE GENOMIC DNA]</scope>
    <source>
        <strain evidence="2 3">NCTC10194</strain>
    </source>
</reference>
<dbReference type="AlphaFoldDB" id="A0A449AV25"/>
<sequence>MKKWKWILPLTSLVLVSSLSTGIYFAVKKHQEQKQKEEKVRQETIKEREKIFLAAFNKYQEIKNKDIMSEIKAKIIIPFNSKIQEKVESFWEENYAKLQNKELRDFYLKWKNKLLEEFTLRTNYEKETLSFSWNNYNLKMLQSLFEKIDNSSTTLKEKLIRENAEKSLINPYLINSAIPLFMEINFNSYFYKPGQNHFIDYSNDLNLKKRNISIETNNRSEWISPKKQELTILYQEFNSAFEEFKKDAWIVANQEDLVDTSSWNLEQIPLFYEYDNYERIQFIYKKLRYLSLIEMNKESTIEDNKLTEEERRILYTKINAKKQKYLSLLKSILGSIVSKKWDLEKTVKAIAKYLIIKTDYKINGIYGMTFLSLEDEIAHFICQAYSEFTYMGLNLLGYKNVGFETRYYDKKTKELVPHVNNTYLIDGKTFVIDVTFADKYYTNELNEPVSLSTIVSINNKINEEINKAVLVLVNDYLNTYSMYIGKSYEDNTEIYIS</sequence>
<name>A0A449AV25_9BACT</name>
<evidence type="ECO:0000313" key="2">
    <source>
        <dbReference type="EMBL" id="VEU70338.1"/>
    </source>
</evidence>
<keyword evidence="1" id="KW-0732">Signal</keyword>
<dbReference type="RefSeq" id="WP_129622134.1">
    <property type="nucleotide sequence ID" value="NZ_LR215024.1"/>
</dbReference>
<dbReference type="Proteomes" id="UP000290815">
    <property type="component" value="Chromosome"/>
</dbReference>
<dbReference type="KEGG" id="mgly:NCTC10194_00347"/>